<evidence type="ECO:0000259" key="1">
    <source>
        <dbReference type="Pfam" id="PF13438"/>
    </source>
</evidence>
<feature type="domain" description="DUF4113" evidence="1">
    <location>
        <begin position="1"/>
        <end position="49"/>
    </location>
</feature>
<keyword evidence="3" id="KW-1185">Reference proteome</keyword>
<proteinExistence type="predicted"/>
<organism evidence="2 3">
    <name type="scientific">Marinobacter shengliensis</name>
    <dbReference type="NCBI Taxonomy" id="1389223"/>
    <lineage>
        <taxon>Bacteria</taxon>
        <taxon>Pseudomonadati</taxon>
        <taxon>Pseudomonadota</taxon>
        <taxon>Gammaproteobacteria</taxon>
        <taxon>Pseudomonadales</taxon>
        <taxon>Marinobacteraceae</taxon>
        <taxon>Marinobacter</taxon>
    </lineage>
</organism>
<dbReference type="EMBL" id="JBHFLD010000058">
    <property type="protein sequence ID" value="MFB2717876.1"/>
    <property type="molecule type" value="Genomic_DNA"/>
</dbReference>
<accession>A0ABV4WCG6</accession>
<protein>
    <submittedName>
        <fullName evidence="2">DUF4113 domain-containing protein</fullName>
    </submittedName>
</protein>
<evidence type="ECO:0000313" key="2">
    <source>
        <dbReference type="EMBL" id="MFB2717876.1"/>
    </source>
</evidence>
<comment type="caution">
    <text evidence="2">The sequence shown here is derived from an EMBL/GenBank/DDBJ whole genome shotgun (WGS) entry which is preliminary data.</text>
</comment>
<dbReference type="Proteomes" id="UP001576762">
    <property type="component" value="Unassembled WGS sequence"/>
</dbReference>
<reference evidence="2 3" key="1">
    <citation type="submission" date="2024-09" db="EMBL/GenBank/DDBJ databases">
        <title>Draft genome sequences of 6 high pH adapted Marinobacter shengliensis sp. isolated from Mariana forearc serpentinite mud volcanoes.</title>
        <authorList>
            <person name="Elkassas S."/>
            <person name="Serres M."/>
            <person name="Michael N."/>
            <person name="Amina P."/>
            <person name="Teodora Z."/>
            <person name="Julie H."/>
        </authorList>
    </citation>
    <scope>NUCLEOTIDE SEQUENCE [LARGE SCALE GENOMIC DNA]</scope>
    <source>
        <strain evidence="2 3">EB4</strain>
    </source>
</reference>
<sequence>MRILDKINSIAGKNTIQFGRQIHKNQSWQMRRENLSPAYTTRWADIPVAIS</sequence>
<name>A0ABV4WCG6_9GAMM</name>
<dbReference type="RefSeq" id="WP_374816208.1">
    <property type="nucleotide sequence ID" value="NZ_JBHFLD010000058.1"/>
</dbReference>
<dbReference type="Pfam" id="PF13438">
    <property type="entry name" value="DUF4113"/>
    <property type="match status" value="1"/>
</dbReference>
<dbReference type="InterPro" id="IPR025188">
    <property type="entry name" value="DUF4113"/>
</dbReference>
<gene>
    <name evidence="2" type="ORF">ACE05E_20620</name>
</gene>
<evidence type="ECO:0000313" key="3">
    <source>
        <dbReference type="Proteomes" id="UP001576762"/>
    </source>
</evidence>